<keyword evidence="3" id="KW-0670">Pyruvate</keyword>
<dbReference type="PANTHER" id="PTHR43854:SF1">
    <property type="entry name" value="INDOLEPYRUVATE OXIDOREDUCTASE SUBUNIT IORB"/>
    <property type="match status" value="1"/>
</dbReference>
<dbReference type="Pfam" id="PF01558">
    <property type="entry name" value="POR"/>
    <property type="match status" value="1"/>
</dbReference>
<evidence type="ECO:0000313" key="3">
    <source>
        <dbReference type="EMBL" id="HFK20170.1"/>
    </source>
</evidence>
<sequence>MHARELDVIIAGVGGQGNVRSAQILGSAAVKAGFRARVSDVFGIAQRGGPVLSHIRIGTEIYGSMVKEHGADIVLGLEPMECLRAVSKFLKPGGLAIMSERPIYPVEVNTGKMEYPKMGEMLRMIREVASKVIVLDATKVAEGFGIPIAANIVMLGVLAGTSALPFPPDLLKESIREVIPRSIEANLKAFDAGMSIGSKGA</sequence>
<comment type="caution">
    <text evidence="3">The sequence shown here is derived from an EMBL/GenBank/DDBJ whole genome shotgun (WGS) entry which is preliminary data.</text>
</comment>
<organism evidence="3">
    <name type="scientific">Candidatus Methanomethylicus mesodigestus</name>
    <dbReference type="NCBI Taxonomy" id="1867258"/>
    <lineage>
        <taxon>Archaea</taxon>
        <taxon>Thermoproteota</taxon>
        <taxon>Methanosuratincolia</taxon>
        <taxon>Candidatus Methanomethylicales</taxon>
        <taxon>Candidatus Methanomethylicaceae</taxon>
        <taxon>Candidatus Methanomethylicus</taxon>
    </lineage>
</organism>
<dbReference type="SUPFAM" id="SSF53323">
    <property type="entry name" value="Pyruvate-ferredoxin oxidoreductase, PFOR, domain III"/>
    <property type="match status" value="1"/>
</dbReference>
<dbReference type="InterPro" id="IPR052198">
    <property type="entry name" value="IorB_Oxidoreductase"/>
</dbReference>
<dbReference type="PANTHER" id="PTHR43854">
    <property type="entry name" value="INDOLEPYRUVATE OXIDOREDUCTASE SUBUNIT IORB"/>
    <property type="match status" value="1"/>
</dbReference>
<dbReference type="Gene3D" id="3.40.920.10">
    <property type="entry name" value="Pyruvate-ferredoxin oxidoreductase, PFOR, domain III"/>
    <property type="match status" value="1"/>
</dbReference>
<feature type="domain" description="Pyruvate/ketoisovalerate oxidoreductase catalytic" evidence="2">
    <location>
        <begin position="14"/>
        <end position="194"/>
    </location>
</feature>
<dbReference type="GO" id="GO:0016903">
    <property type="term" value="F:oxidoreductase activity, acting on the aldehyde or oxo group of donors"/>
    <property type="evidence" value="ECO:0007669"/>
    <property type="project" value="InterPro"/>
</dbReference>
<dbReference type="AlphaFoldDB" id="A0A7C3IWT2"/>
<name>A0A7C3IWT2_9CREN</name>
<proteinExistence type="predicted"/>
<reference evidence="3" key="1">
    <citation type="journal article" date="2020" name="mSystems">
        <title>Genome- and Community-Level Interaction Insights into Carbon Utilization and Element Cycling Functions of Hydrothermarchaeota in Hydrothermal Sediment.</title>
        <authorList>
            <person name="Zhou Z."/>
            <person name="Liu Y."/>
            <person name="Xu W."/>
            <person name="Pan J."/>
            <person name="Luo Z.H."/>
            <person name="Li M."/>
        </authorList>
    </citation>
    <scope>NUCLEOTIDE SEQUENCE [LARGE SCALE GENOMIC DNA]</scope>
    <source>
        <strain evidence="3">SpSt-468</strain>
    </source>
</reference>
<gene>
    <name evidence="3" type="ORF">ENS19_02715</name>
</gene>
<evidence type="ECO:0000256" key="1">
    <source>
        <dbReference type="ARBA" id="ARBA00023002"/>
    </source>
</evidence>
<accession>A0A7C3IWT2</accession>
<evidence type="ECO:0000259" key="2">
    <source>
        <dbReference type="Pfam" id="PF01558"/>
    </source>
</evidence>
<dbReference type="InterPro" id="IPR019752">
    <property type="entry name" value="Pyrv/ketoisovalerate_OxRed_cat"/>
</dbReference>
<protein>
    <submittedName>
        <fullName evidence="3">Indolepyruvate ferredoxin oxidoreductase subunit beta</fullName>
    </submittedName>
</protein>
<dbReference type="EMBL" id="DSTX01000002">
    <property type="protein sequence ID" value="HFK20170.1"/>
    <property type="molecule type" value="Genomic_DNA"/>
</dbReference>
<dbReference type="InterPro" id="IPR002869">
    <property type="entry name" value="Pyrv_flavodox_OxRed_cen"/>
</dbReference>
<keyword evidence="1" id="KW-0560">Oxidoreductase</keyword>